<dbReference type="OrthoDB" id="1367533at2"/>
<comment type="caution">
    <text evidence="2">The sequence shown here is derived from an EMBL/GenBank/DDBJ whole genome shotgun (WGS) entry which is preliminary data.</text>
</comment>
<dbReference type="Proteomes" id="UP000319499">
    <property type="component" value="Unassembled WGS sequence"/>
</dbReference>
<name>A0A563DJY6_9FLAO</name>
<dbReference type="AlphaFoldDB" id="A0A563DJY6"/>
<dbReference type="RefSeq" id="WP_146291187.1">
    <property type="nucleotide sequence ID" value="NZ_SELH01000011.1"/>
</dbReference>
<protein>
    <submittedName>
        <fullName evidence="2">Uncharacterized protein</fullName>
    </submittedName>
</protein>
<sequence length="154" mass="17080">MKVLIPLVALFSFIFLGCGSRKPHPSHKTETNTLIVEKTTTYRDTVFVTEKAKASVTTPVENLNEKPQVSKNKNATQSLYKDKDGNIVADCECDSLQIAAKIKQELQKETLETVITETQIQKVPYVPFLVKCLAWIGGGAVVFLIGVLLIKMKI</sequence>
<organism evidence="2 3">
    <name type="scientific">Apibacter muscae</name>
    <dbReference type="NCBI Taxonomy" id="2509004"/>
    <lineage>
        <taxon>Bacteria</taxon>
        <taxon>Pseudomonadati</taxon>
        <taxon>Bacteroidota</taxon>
        <taxon>Flavobacteriia</taxon>
        <taxon>Flavobacteriales</taxon>
        <taxon>Weeksellaceae</taxon>
        <taxon>Apibacter</taxon>
    </lineage>
</organism>
<keyword evidence="1" id="KW-0812">Transmembrane</keyword>
<gene>
    <name evidence="2" type="ORF">ETU09_00510</name>
</gene>
<keyword evidence="3" id="KW-1185">Reference proteome</keyword>
<evidence type="ECO:0000313" key="2">
    <source>
        <dbReference type="EMBL" id="TWP30515.1"/>
    </source>
</evidence>
<dbReference type="PROSITE" id="PS51257">
    <property type="entry name" value="PROKAR_LIPOPROTEIN"/>
    <property type="match status" value="1"/>
</dbReference>
<keyword evidence="1" id="KW-0472">Membrane</keyword>
<reference evidence="2 3" key="1">
    <citation type="submission" date="2019-02" db="EMBL/GenBank/DDBJ databases">
        <title>Apibacter muscae sp. nov.: a novel member of the house fly microbiota.</title>
        <authorList>
            <person name="Park R."/>
        </authorList>
    </citation>
    <scope>NUCLEOTIDE SEQUENCE [LARGE SCALE GENOMIC DNA]</scope>
    <source>
        <strain evidence="2 3">AL1</strain>
    </source>
</reference>
<accession>A0A563DJY6</accession>
<evidence type="ECO:0000256" key="1">
    <source>
        <dbReference type="SAM" id="Phobius"/>
    </source>
</evidence>
<feature type="transmembrane region" description="Helical" evidence="1">
    <location>
        <begin position="128"/>
        <end position="150"/>
    </location>
</feature>
<proteinExistence type="predicted"/>
<dbReference type="EMBL" id="SELH01000011">
    <property type="protein sequence ID" value="TWP30515.1"/>
    <property type="molecule type" value="Genomic_DNA"/>
</dbReference>
<evidence type="ECO:0000313" key="3">
    <source>
        <dbReference type="Proteomes" id="UP000319499"/>
    </source>
</evidence>
<keyword evidence="1" id="KW-1133">Transmembrane helix</keyword>